<dbReference type="SUPFAM" id="SSF52821">
    <property type="entry name" value="Rhodanese/Cell cycle control phosphatase"/>
    <property type="match status" value="1"/>
</dbReference>
<dbReference type="AlphaFoldDB" id="A0A1T5JEK7"/>
<dbReference type="InterPro" id="IPR036873">
    <property type="entry name" value="Rhodanese-like_dom_sf"/>
</dbReference>
<dbReference type="Gene3D" id="3.40.50.720">
    <property type="entry name" value="NAD(P)-binding Rossmann-like Domain"/>
    <property type="match status" value="1"/>
</dbReference>
<dbReference type="EMBL" id="FUZQ01000002">
    <property type="protein sequence ID" value="SKC49672.1"/>
    <property type="molecule type" value="Genomic_DNA"/>
</dbReference>
<dbReference type="FunFam" id="3.40.50.720:FF:000033">
    <property type="entry name" value="Adenylyltransferase and sulfurtransferase MOCS3"/>
    <property type="match status" value="1"/>
</dbReference>
<dbReference type="InterPro" id="IPR000594">
    <property type="entry name" value="ThiF_NAD_FAD-bd"/>
</dbReference>
<reference evidence="5 6" key="1">
    <citation type="submission" date="2017-02" db="EMBL/GenBank/DDBJ databases">
        <authorList>
            <person name="Peterson S.W."/>
        </authorList>
    </citation>
    <scope>NUCLEOTIDE SEQUENCE [LARGE SCALE GENOMIC DNA]</scope>
    <source>
        <strain evidence="5 6">DSM 21481</strain>
    </source>
</reference>
<name>A0A1T5JEK7_9MICO</name>
<evidence type="ECO:0000256" key="2">
    <source>
        <dbReference type="ARBA" id="ARBA00022741"/>
    </source>
</evidence>
<dbReference type="PANTHER" id="PTHR10953">
    <property type="entry name" value="UBIQUITIN-ACTIVATING ENZYME E1"/>
    <property type="match status" value="1"/>
</dbReference>
<dbReference type="GO" id="GO:0004792">
    <property type="term" value="F:thiosulfate-cyanide sulfurtransferase activity"/>
    <property type="evidence" value="ECO:0007669"/>
    <property type="project" value="TreeGrafter"/>
</dbReference>
<dbReference type="CDD" id="cd00158">
    <property type="entry name" value="RHOD"/>
    <property type="match status" value="1"/>
</dbReference>
<dbReference type="OrthoDB" id="9804286at2"/>
<protein>
    <submittedName>
        <fullName evidence="5">Adenylyltransferase and sulfurtransferase</fullName>
    </submittedName>
</protein>
<dbReference type="Pfam" id="PF00581">
    <property type="entry name" value="Rhodanese"/>
    <property type="match status" value="1"/>
</dbReference>
<dbReference type="Pfam" id="PF00899">
    <property type="entry name" value="ThiF"/>
    <property type="match status" value="1"/>
</dbReference>
<evidence type="ECO:0000313" key="5">
    <source>
        <dbReference type="EMBL" id="SKC49672.1"/>
    </source>
</evidence>
<keyword evidence="6" id="KW-1185">Reference proteome</keyword>
<evidence type="ECO:0000256" key="1">
    <source>
        <dbReference type="ARBA" id="ARBA00022679"/>
    </source>
</evidence>
<dbReference type="InterPro" id="IPR001763">
    <property type="entry name" value="Rhodanese-like_dom"/>
</dbReference>
<dbReference type="STRING" id="526729.SAMN04324258_1294"/>
<feature type="domain" description="Rhodanese" evidence="4">
    <location>
        <begin position="315"/>
        <end position="395"/>
    </location>
</feature>
<dbReference type="InterPro" id="IPR045886">
    <property type="entry name" value="ThiF/MoeB/HesA"/>
</dbReference>
<keyword evidence="5" id="KW-0548">Nucleotidyltransferase</keyword>
<keyword evidence="2" id="KW-0547">Nucleotide-binding</keyword>
<keyword evidence="1 5" id="KW-0808">Transferase</keyword>
<dbReference type="GO" id="GO:0008641">
    <property type="term" value="F:ubiquitin-like modifier activating enzyme activity"/>
    <property type="evidence" value="ECO:0007669"/>
    <property type="project" value="InterPro"/>
</dbReference>
<keyword evidence="3" id="KW-0067">ATP-binding</keyword>
<dbReference type="Proteomes" id="UP000189777">
    <property type="component" value="Unassembled WGS sequence"/>
</dbReference>
<dbReference type="GO" id="GO:0016779">
    <property type="term" value="F:nucleotidyltransferase activity"/>
    <property type="evidence" value="ECO:0007669"/>
    <property type="project" value="UniProtKB-KW"/>
</dbReference>
<dbReference type="SUPFAM" id="SSF69572">
    <property type="entry name" value="Activating enzymes of the ubiquitin-like proteins"/>
    <property type="match status" value="1"/>
</dbReference>
<dbReference type="CDD" id="cd00757">
    <property type="entry name" value="ThiF_MoeB_HesA_family"/>
    <property type="match status" value="1"/>
</dbReference>
<dbReference type="GO" id="GO:0005524">
    <property type="term" value="F:ATP binding"/>
    <property type="evidence" value="ECO:0007669"/>
    <property type="project" value="UniProtKB-KW"/>
</dbReference>
<evidence type="ECO:0000313" key="6">
    <source>
        <dbReference type="Proteomes" id="UP000189777"/>
    </source>
</evidence>
<dbReference type="GO" id="GO:0008146">
    <property type="term" value="F:sulfotransferase activity"/>
    <property type="evidence" value="ECO:0007669"/>
    <property type="project" value="TreeGrafter"/>
</dbReference>
<evidence type="ECO:0000259" key="4">
    <source>
        <dbReference type="PROSITE" id="PS50206"/>
    </source>
</evidence>
<dbReference type="GO" id="GO:0005829">
    <property type="term" value="C:cytosol"/>
    <property type="evidence" value="ECO:0007669"/>
    <property type="project" value="TreeGrafter"/>
</dbReference>
<dbReference type="PANTHER" id="PTHR10953:SF102">
    <property type="entry name" value="ADENYLYLTRANSFERASE AND SULFURTRANSFERASE MOCS3"/>
    <property type="match status" value="1"/>
</dbReference>
<dbReference type="PROSITE" id="PS50206">
    <property type="entry name" value="RHODANESE_3"/>
    <property type="match status" value="1"/>
</dbReference>
<proteinExistence type="predicted"/>
<sequence length="403" mass="40782">MTSLAPLVAPGPELDPARLARYARHLPLPGVGAEGQRRLAAARVLVVGAGGLGSPALQYLAAAGVGTLGVVDDDVVDLSNLQRQVVHGTADLGRPKVESARDRLADLAPDVDVVAHAVRLTPENALDVVGGYDVVLDGADNFPTRYLVSDAAEVLGVPVVWGAIHQFDGQVAVFWGAPRPADGPRERGVTYRDVFPVPPPPGTVPDCATGGVLGALCGTVGSVMATEAVKLITGAGTTLLGRIAVYDALELSWRQLTVRPDPTREPVSALLADDAAYAAFCGLPAPSAAGDPAGATAGLGPASMTAPDAAVLLAGDAPVALVDVREDWEAQALPVAGARLVPSGTFFGPDGADVARAELPTDRPVLLVCAAGVRSARVADVARAAGVDARSVEGGAPALLLAV</sequence>
<dbReference type="RefSeq" id="WP_079572601.1">
    <property type="nucleotide sequence ID" value="NZ_FUZQ01000002.1"/>
</dbReference>
<dbReference type="InterPro" id="IPR035985">
    <property type="entry name" value="Ubiquitin-activating_enz"/>
</dbReference>
<evidence type="ECO:0000256" key="3">
    <source>
        <dbReference type="ARBA" id="ARBA00022840"/>
    </source>
</evidence>
<gene>
    <name evidence="5" type="ORF">SAMN04324258_1294</name>
</gene>
<accession>A0A1T5JEK7</accession>
<dbReference type="Gene3D" id="3.40.250.10">
    <property type="entry name" value="Rhodanese-like domain"/>
    <property type="match status" value="1"/>
</dbReference>
<dbReference type="SMART" id="SM00450">
    <property type="entry name" value="RHOD"/>
    <property type="match status" value="1"/>
</dbReference>
<organism evidence="5 6">
    <name type="scientific">Krasilnikoviella flava</name>
    <dbReference type="NCBI Taxonomy" id="526729"/>
    <lineage>
        <taxon>Bacteria</taxon>
        <taxon>Bacillati</taxon>
        <taxon>Actinomycetota</taxon>
        <taxon>Actinomycetes</taxon>
        <taxon>Micrococcales</taxon>
        <taxon>Promicromonosporaceae</taxon>
        <taxon>Krasilnikoviella</taxon>
    </lineage>
</organism>